<dbReference type="InterPro" id="IPR050851">
    <property type="entry name" value="mRNA_Cap_2O-Ribose_MeTrfase"/>
</dbReference>
<dbReference type="GO" id="GO:0004483">
    <property type="term" value="F:methyltransferase cap1 activity"/>
    <property type="evidence" value="ECO:0007669"/>
    <property type="project" value="TreeGrafter"/>
</dbReference>
<accession>A0A481Z8V4</accession>
<keyword evidence="2" id="KW-0489">Methyltransferase</keyword>
<dbReference type="PANTHER" id="PTHR16121">
    <property type="entry name" value="CAP-SPECIFIC MRNA (NUCLEOSIDE-2'-O-)-METHYLTRANSFERASE 1-RELATED"/>
    <property type="match status" value="1"/>
</dbReference>
<dbReference type="Gene3D" id="3.40.50.12760">
    <property type="match status" value="1"/>
</dbReference>
<dbReference type="EMBL" id="MK500547">
    <property type="protein sequence ID" value="QBK91570.1"/>
    <property type="molecule type" value="Genomic_DNA"/>
</dbReference>
<evidence type="ECO:0000259" key="1">
    <source>
        <dbReference type="Pfam" id="PF01728"/>
    </source>
</evidence>
<dbReference type="PANTHER" id="PTHR16121:SF0">
    <property type="entry name" value="CAP-SPECIFIC MRNA (NUCLEOSIDE-2'-O-)-METHYLTRANSFERASE 1"/>
    <property type="match status" value="1"/>
</dbReference>
<name>A0A481Z8V4_9VIRU</name>
<reference evidence="2" key="1">
    <citation type="journal article" date="2019" name="MBio">
        <title>Virus Genomes from Deep Sea Sediments Expand the Ocean Megavirome and Support Independent Origins of Viral Gigantism.</title>
        <authorList>
            <person name="Backstrom D."/>
            <person name="Yutin N."/>
            <person name="Jorgensen S.L."/>
            <person name="Dharamshi J."/>
            <person name="Homa F."/>
            <person name="Zaremba-Niedwiedzka K."/>
            <person name="Spang A."/>
            <person name="Wolf Y.I."/>
            <person name="Koonin E.V."/>
            <person name="Ettema T.J."/>
        </authorList>
    </citation>
    <scope>NUCLEOTIDE SEQUENCE</scope>
</reference>
<dbReference type="GO" id="GO:0006370">
    <property type="term" value="P:7-methylguanosine mRNA capping"/>
    <property type="evidence" value="ECO:0007669"/>
    <property type="project" value="TreeGrafter"/>
</dbReference>
<proteinExistence type="predicted"/>
<feature type="domain" description="Ribosomal RNA methyltransferase FtsJ" evidence="1">
    <location>
        <begin position="49"/>
        <end position="191"/>
    </location>
</feature>
<organism evidence="2">
    <name type="scientific">Pithovirus LCPAC302</name>
    <dbReference type="NCBI Taxonomy" id="2506593"/>
    <lineage>
        <taxon>Viruses</taxon>
        <taxon>Pithoviruses</taxon>
    </lineage>
</organism>
<sequence>MGTGQDIFENVSVKPFRYRDSIVLADIDSVFNFSHHTSGYIMKQETKDFTFATIDDGPGKFTEYILYRNPNSYGFGIAQIEHPFDTDIIDVTHFNITKGESGFGDINRDYKSFIKYVRSTEVSGVDLVAANYNYNETKKGFVARLLTALGTVKIGGTFICKISNIKDPIMIQLLYITSECFSKVTLFKPVSTPMFSNLYLNSYYIIAEGANKNNIEWISYLGKYVDRLDEMKIEVDNNFVNWIQDYLVLMADYVNFISENEIDTYKCKAIWNLPQL</sequence>
<dbReference type="GO" id="GO:0032259">
    <property type="term" value="P:methylation"/>
    <property type="evidence" value="ECO:0007669"/>
    <property type="project" value="UniProtKB-KW"/>
</dbReference>
<keyword evidence="2" id="KW-0808">Transferase</keyword>
<dbReference type="Pfam" id="PF01728">
    <property type="entry name" value="FtsJ"/>
    <property type="match status" value="1"/>
</dbReference>
<protein>
    <submittedName>
        <fullName evidence="2">FtsJ-like methyltransferase</fullName>
    </submittedName>
</protein>
<dbReference type="InterPro" id="IPR002877">
    <property type="entry name" value="RNA_MeTrfase_FtsJ_dom"/>
</dbReference>
<gene>
    <name evidence="2" type="ORF">LCPAC302_01900</name>
</gene>
<evidence type="ECO:0000313" key="2">
    <source>
        <dbReference type="EMBL" id="QBK91570.1"/>
    </source>
</evidence>